<keyword evidence="2" id="KW-1185">Reference proteome</keyword>
<reference evidence="1" key="2">
    <citation type="submission" date="2015-06" db="UniProtKB">
        <authorList>
            <consortium name="EnsemblProtists"/>
        </authorList>
    </citation>
    <scope>IDENTIFICATION</scope>
    <source>
        <strain evidence="1">Emoy2</strain>
    </source>
</reference>
<dbReference type="Proteomes" id="UP000011713">
    <property type="component" value="Unassembled WGS sequence"/>
</dbReference>
<protein>
    <submittedName>
        <fullName evidence="1">Uncharacterized protein</fullName>
    </submittedName>
</protein>
<evidence type="ECO:0000313" key="1">
    <source>
        <dbReference type="EnsemblProtists" id="HpaP813778"/>
    </source>
</evidence>
<dbReference type="InParanoid" id="M4C3W0"/>
<dbReference type="AlphaFoldDB" id="M4C3W0"/>
<accession>M4C3W0</accession>
<reference evidence="2" key="1">
    <citation type="journal article" date="2010" name="Science">
        <title>Signatures of adaptation to obligate biotrophy in the Hyaloperonospora arabidopsidis genome.</title>
        <authorList>
            <person name="Baxter L."/>
            <person name="Tripathy S."/>
            <person name="Ishaque N."/>
            <person name="Boot N."/>
            <person name="Cabral A."/>
            <person name="Kemen E."/>
            <person name="Thines M."/>
            <person name="Ah-Fong A."/>
            <person name="Anderson R."/>
            <person name="Badejoko W."/>
            <person name="Bittner-Eddy P."/>
            <person name="Boore J.L."/>
            <person name="Chibucos M.C."/>
            <person name="Coates M."/>
            <person name="Dehal P."/>
            <person name="Delehaunty K."/>
            <person name="Dong S."/>
            <person name="Downton P."/>
            <person name="Dumas B."/>
            <person name="Fabro G."/>
            <person name="Fronick C."/>
            <person name="Fuerstenberg S.I."/>
            <person name="Fulton L."/>
            <person name="Gaulin E."/>
            <person name="Govers F."/>
            <person name="Hughes L."/>
            <person name="Humphray S."/>
            <person name="Jiang R.H."/>
            <person name="Judelson H."/>
            <person name="Kamoun S."/>
            <person name="Kyung K."/>
            <person name="Meijer H."/>
            <person name="Minx P."/>
            <person name="Morris P."/>
            <person name="Nelson J."/>
            <person name="Phuntumart V."/>
            <person name="Qutob D."/>
            <person name="Rehmany A."/>
            <person name="Rougon-Cardoso A."/>
            <person name="Ryden P."/>
            <person name="Torto-Alalibo T."/>
            <person name="Studholme D."/>
            <person name="Wang Y."/>
            <person name="Win J."/>
            <person name="Wood J."/>
            <person name="Clifton S.W."/>
            <person name="Rogers J."/>
            <person name="Van den Ackerveken G."/>
            <person name="Jones J.D."/>
            <person name="McDowell J.M."/>
            <person name="Beynon J."/>
            <person name="Tyler B.M."/>
        </authorList>
    </citation>
    <scope>NUCLEOTIDE SEQUENCE [LARGE SCALE GENOMIC DNA]</scope>
    <source>
        <strain evidence="2">Emoy2</strain>
    </source>
</reference>
<organism evidence="1 2">
    <name type="scientific">Hyaloperonospora arabidopsidis (strain Emoy2)</name>
    <name type="common">Downy mildew agent</name>
    <name type="synonym">Peronospora arabidopsidis</name>
    <dbReference type="NCBI Taxonomy" id="559515"/>
    <lineage>
        <taxon>Eukaryota</taxon>
        <taxon>Sar</taxon>
        <taxon>Stramenopiles</taxon>
        <taxon>Oomycota</taxon>
        <taxon>Peronosporomycetes</taxon>
        <taxon>Peronosporales</taxon>
        <taxon>Peronosporaceae</taxon>
        <taxon>Hyaloperonospora</taxon>
    </lineage>
</organism>
<name>M4C3W0_HYAAE</name>
<dbReference type="EMBL" id="JH598182">
    <property type="status" value="NOT_ANNOTATED_CDS"/>
    <property type="molecule type" value="Genomic_DNA"/>
</dbReference>
<dbReference type="EnsemblProtists" id="HpaT813778">
    <property type="protein sequence ID" value="HpaP813778"/>
    <property type="gene ID" value="HpaG813778"/>
</dbReference>
<evidence type="ECO:0000313" key="2">
    <source>
        <dbReference type="Proteomes" id="UP000011713"/>
    </source>
</evidence>
<dbReference type="HOGENOM" id="CLU_2473753_0_0_1"/>
<sequence length="88" mass="9907">MKSSDCYGNQRMFYNVTREKRESVKCCEDDKVDNDHVTCWIYNAPGGLKLSVSLDALVQMTSFVQLAHGLEDVLCSAGFDVVLAKKRK</sequence>
<proteinExistence type="predicted"/>
<dbReference type="VEuPathDB" id="FungiDB:HpaG813778"/>